<gene>
    <name evidence="1" type="ORF">SAMN02982931_04420</name>
</gene>
<keyword evidence="2" id="KW-1185">Reference proteome</keyword>
<reference evidence="1 2" key="1">
    <citation type="submission" date="2016-10" db="EMBL/GenBank/DDBJ databases">
        <authorList>
            <person name="de Groot N.N."/>
        </authorList>
    </citation>
    <scope>NUCLEOTIDE SEQUENCE [LARGE SCALE GENOMIC DNA]</scope>
    <source>
        <strain evidence="1 2">ATCC 35022</strain>
    </source>
</reference>
<dbReference type="Proteomes" id="UP000199071">
    <property type="component" value="Unassembled WGS sequence"/>
</dbReference>
<evidence type="ECO:0000313" key="2">
    <source>
        <dbReference type="Proteomes" id="UP000199071"/>
    </source>
</evidence>
<organism evidence="1 2">
    <name type="scientific">Bauldia litoralis</name>
    <dbReference type="NCBI Taxonomy" id="665467"/>
    <lineage>
        <taxon>Bacteria</taxon>
        <taxon>Pseudomonadati</taxon>
        <taxon>Pseudomonadota</taxon>
        <taxon>Alphaproteobacteria</taxon>
        <taxon>Hyphomicrobiales</taxon>
        <taxon>Kaistiaceae</taxon>
        <taxon>Bauldia</taxon>
    </lineage>
</organism>
<dbReference type="EMBL" id="FMXQ01000012">
    <property type="protein sequence ID" value="SDB55976.1"/>
    <property type="molecule type" value="Genomic_DNA"/>
</dbReference>
<name>A0A1G6EF26_9HYPH</name>
<dbReference type="RefSeq" id="WP_139167926.1">
    <property type="nucleotide sequence ID" value="NZ_FMXQ01000012.1"/>
</dbReference>
<accession>A0A1G6EF26</accession>
<dbReference type="AlphaFoldDB" id="A0A1G6EF26"/>
<dbReference type="STRING" id="665467.SAMN02982931_04420"/>
<evidence type="ECO:0008006" key="3">
    <source>
        <dbReference type="Google" id="ProtNLM"/>
    </source>
</evidence>
<sequence>MPKTLLTDDENPDLAAWRHLADDLVANESGVERGRMMSSDAVKFGGKVFAFYTTKGKFAGLGVKLGRDIDVFSLGLSEWEYLAPFKSKPPMMDWILIGPKDRARWPDMARFALDMMRAANKLEAARKMGKK</sequence>
<evidence type="ECO:0000313" key="1">
    <source>
        <dbReference type="EMBL" id="SDB55976.1"/>
    </source>
</evidence>
<dbReference type="OrthoDB" id="963621at2"/>
<proteinExistence type="predicted"/>
<protein>
    <recommendedName>
        <fullName evidence="3">TfoX N-terminal domain-containing protein</fullName>
    </recommendedName>
</protein>